<dbReference type="GO" id="GO:0006241">
    <property type="term" value="P:CTP biosynthetic process"/>
    <property type="evidence" value="ECO:0007669"/>
    <property type="project" value="UniProtKB-UniRule"/>
</dbReference>
<dbReference type="InterPro" id="IPR023005">
    <property type="entry name" value="Nucleoside_diP_kinase_AS"/>
</dbReference>
<feature type="binding site" evidence="13 14">
    <location>
        <position position="91"/>
    </location>
    <ligand>
        <name>ATP</name>
        <dbReference type="ChEBI" id="CHEBI:30616"/>
    </ligand>
</feature>
<comment type="similarity">
    <text evidence="1 13 14 15">Belongs to the NDK family.</text>
</comment>
<keyword evidence="7 13" id="KW-0479">Metal-binding</keyword>
<evidence type="ECO:0000256" key="8">
    <source>
        <dbReference type="ARBA" id="ARBA00022741"/>
    </source>
</evidence>
<evidence type="ECO:0000256" key="11">
    <source>
        <dbReference type="ARBA" id="ARBA00022842"/>
    </source>
</evidence>
<accession>A0A933LQS1</accession>
<evidence type="ECO:0000256" key="10">
    <source>
        <dbReference type="ARBA" id="ARBA00022840"/>
    </source>
</evidence>
<keyword evidence="6 13" id="KW-0808">Transferase</keyword>
<comment type="catalytic activity">
    <reaction evidence="13">
        <text>a ribonucleoside 5'-diphosphate + ATP = a ribonucleoside 5'-triphosphate + ADP</text>
        <dbReference type="Rhea" id="RHEA:18113"/>
        <dbReference type="ChEBI" id="CHEBI:30616"/>
        <dbReference type="ChEBI" id="CHEBI:57930"/>
        <dbReference type="ChEBI" id="CHEBI:61557"/>
        <dbReference type="ChEBI" id="CHEBI:456216"/>
        <dbReference type="EC" id="2.7.4.6"/>
    </reaction>
</comment>
<dbReference type="PRINTS" id="PR01243">
    <property type="entry name" value="NUCDPKINASE"/>
</dbReference>
<comment type="subcellular location">
    <subcellularLocation>
        <location evidence="13">Cytoplasm</location>
    </subcellularLocation>
</comment>
<dbReference type="InterPro" id="IPR036850">
    <property type="entry name" value="NDK-like_dom_sf"/>
</dbReference>
<feature type="binding site" evidence="13 14">
    <location>
        <position position="102"/>
    </location>
    <ligand>
        <name>ATP</name>
        <dbReference type="ChEBI" id="CHEBI:30616"/>
    </ligand>
</feature>
<feature type="binding site" evidence="13 14">
    <location>
        <position position="57"/>
    </location>
    <ligand>
        <name>ATP</name>
        <dbReference type="ChEBI" id="CHEBI:30616"/>
    </ligand>
</feature>
<dbReference type="SMART" id="SM00562">
    <property type="entry name" value="NDK"/>
    <property type="match status" value="1"/>
</dbReference>
<feature type="active site" description="Pros-phosphohistidine intermediate" evidence="13 14">
    <location>
        <position position="115"/>
    </location>
</feature>
<evidence type="ECO:0000256" key="16">
    <source>
        <dbReference type="RuleBase" id="RU004013"/>
    </source>
</evidence>
<dbReference type="InterPro" id="IPR034907">
    <property type="entry name" value="NDK-like_dom"/>
</dbReference>
<evidence type="ECO:0000256" key="12">
    <source>
        <dbReference type="ARBA" id="ARBA00023080"/>
    </source>
</evidence>
<keyword evidence="4 13" id="KW-0963">Cytoplasm</keyword>
<dbReference type="GO" id="GO:0005524">
    <property type="term" value="F:ATP binding"/>
    <property type="evidence" value="ECO:0007669"/>
    <property type="project" value="UniProtKB-UniRule"/>
</dbReference>
<keyword evidence="9 13" id="KW-0418">Kinase</keyword>
<comment type="catalytic activity">
    <reaction evidence="13 16">
        <text>a 2'-deoxyribonucleoside 5'-diphosphate + ATP = a 2'-deoxyribonucleoside 5'-triphosphate + ADP</text>
        <dbReference type="Rhea" id="RHEA:44640"/>
        <dbReference type="ChEBI" id="CHEBI:30616"/>
        <dbReference type="ChEBI" id="CHEBI:61560"/>
        <dbReference type="ChEBI" id="CHEBI:73316"/>
        <dbReference type="ChEBI" id="CHEBI:456216"/>
        <dbReference type="EC" id="2.7.4.6"/>
    </reaction>
</comment>
<dbReference type="GO" id="GO:0004550">
    <property type="term" value="F:nucleoside diphosphate kinase activity"/>
    <property type="evidence" value="ECO:0007669"/>
    <property type="project" value="UniProtKB-UniRule"/>
</dbReference>
<dbReference type="Gene3D" id="3.30.70.141">
    <property type="entry name" value="Nucleoside diphosphate kinase-like domain"/>
    <property type="match status" value="1"/>
</dbReference>
<keyword evidence="5 13" id="KW-0597">Phosphoprotein</keyword>
<evidence type="ECO:0000256" key="2">
    <source>
        <dbReference type="ARBA" id="ARBA00012966"/>
    </source>
</evidence>
<protein>
    <recommendedName>
        <fullName evidence="3 13">Nucleoside diphosphate kinase</fullName>
        <shortName evidence="13">NDK</shortName>
        <shortName evidence="13">NDP kinase</shortName>
        <ecNumber evidence="2 13">2.7.4.6</ecNumber>
    </recommendedName>
    <alternativeName>
        <fullName evidence="13">Nucleoside-2-P kinase</fullName>
    </alternativeName>
</protein>
<evidence type="ECO:0000313" key="18">
    <source>
        <dbReference type="EMBL" id="MBI4596445.1"/>
    </source>
</evidence>
<evidence type="ECO:0000256" key="4">
    <source>
        <dbReference type="ARBA" id="ARBA00022490"/>
    </source>
</evidence>
<dbReference type="Proteomes" id="UP000772181">
    <property type="component" value="Unassembled WGS sequence"/>
</dbReference>
<keyword evidence="8 13" id="KW-0547">Nucleotide-binding</keyword>
<organism evidence="18 19">
    <name type="scientific">Tectimicrobiota bacterium</name>
    <dbReference type="NCBI Taxonomy" id="2528274"/>
    <lineage>
        <taxon>Bacteria</taxon>
        <taxon>Pseudomonadati</taxon>
        <taxon>Nitrospinota/Tectimicrobiota group</taxon>
        <taxon>Candidatus Tectimicrobiota</taxon>
    </lineage>
</organism>
<feature type="binding site" evidence="13 14">
    <location>
        <position position="112"/>
    </location>
    <ligand>
        <name>ATP</name>
        <dbReference type="ChEBI" id="CHEBI:30616"/>
    </ligand>
</feature>
<dbReference type="HAMAP" id="MF_00451">
    <property type="entry name" value="NDP_kinase"/>
    <property type="match status" value="1"/>
</dbReference>
<evidence type="ECO:0000256" key="14">
    <source>
        <dbReference type="PROSITE-ProRule" id="PRU00706"/>
    </source>
</evidence>
<dbReference type="PROSITE" id="PS00469">
    <property type="entry name" value="NDPK"/>
    <property type="match status" value="1"/>
</dbReference>
<dbReference type="PROSITE" id="PS51374">
    <property type="entry name" value="NDPK_LIKE"/>
    <property type="match status" value="1"/>
</dbReference>
<name>A0A933LQS1_UNCTE</name>
<dbReference type="Pfam" id="PF00334">
    <property type="entry name" value="NDK"/>
    <property type="match status" value="1"/>
</dbReference>
<keyword evidence="10 13" id="KW-0067">ATP-binding</keyword>
<evidence type="ECO:0000256" key="6">
    <source>
        <dbReference type="ARBA" id="ARBA00022679"/>
    </source>
</evidence>
<keyword evidence="12 13" id="KW-0546">Nucleotide metabolism</keyword>
<gene>
    <name evidence="13 18" type="primary">ndk</name>
    <name evidence="18" type="ORF">HY730_08735</name>
</gene>
<dbReference type="PANTHER" id="PTHR46161:SF3">
    <property type="entry name" value="NUCLEOSIDE DIPHOSPHATE KINASE DDB_G0292928-RELATED"/>
    <property type="match status" value="1"/>
</dbReference>
<dbReference type="NCBIfam" id="NF001908">
    <property type="entry name" value="PRK00668.1"/>
    <property type="match status" value="1"/>
</dbReference>
<dbReference type="EC" id="2.7.4.6" evidence="2 13"/>
<feature type="domain" description="Nucleoside diphosphate kinase-like" evidence="17">
    <location>
        <begin position="1"/>
        <end position="138"/>
    </location>
</feature>
<comment type="caution">
    <text evidence="18">The sequence shown here is derived from an EMBL/GenBank/DDBJ whole genome shotgun (WGS) entry which is preliminary data.</text>
</comment>
<evidence type="ECO:0000256" key="5">
    <source>
        <dbReference type="ARBA" id="ARBA00022553"/>
    </source>
</evidence>
<dbReference type="EMBL" id="JACQWF010000383">
    <property type="protein sequence ID" value="MBI4596445.1"/>
    <property type="molecule type" value="Genomic_DNA"/>
</dbReference>
<sequence length="140" mass="15479">MERTLAIIKPDATKRGLAGKIMAKIEEAGFKIVALRMLRMTKEEAQGFYKVHEGRSFFDSLTTFMSSGEVIVMVLEKAGAVENLRKLMGATNPAQAESGTIRKEFALDIEKNSIHGSDAPESAAAEIPFFFPEIELLRKD</sequence>
<proteinExistence type="inferred from homology"/>
<keyword evidence="11 13" id="KW-0460">Magnesium</keyword>
<feature type="binding site" evidence="13 14">
    <location>
        <position position="85"/>
    </location>
    <ligand>
        <name>ATP</name>
        <dbReference type="ChEBI" id="CHEBI:30616"/>
    </ligand>
</feature>
<dbReference type="PANTHER" id="PTHR46161">
    <property type="entry name" value="NUCLEOSIDE DIPHOSPHATE KINASE"/>
    <property type="match status" value="1"/>
</dbReference>
<dbReference type="GO" id="GO:0005737">
    <property type="term" value="C:cytoplasm"/>
    <property type="evidence" value="ECO:0007669"/>
    <property type="project" value="UniProtKB-SubCell"/>
</dbReference>
<evidence type="ECO:0000259" key="17">
    <source>
        <dbReference type="SMART" id="SM00562"/>
    </source>
</evidence>
<dbReference type="AlphaFoldDB" id="A0A933LQS1"/>
<evidence type="ECO:0000256" key="7">
    <source>
        <dbReference type="ARBA" id="ARBA00022723"/>
    </source>
</evidence>
<comment type="function">
    <text evidence="13">Major role in the synthesis of nucleoside triphosphates other than ATP. The ATP gamma phosphate is transferred to the NDP beta phosphate via a ping-pong mechanism, using a phosphorylated active-site intermediate.</text>
</comment>
<comment type="cofactor">
    <cofactor evidence="13">
        <name>Mg(2+)</name>
        <dbReference type="ChEBI" id="CHEBI:18420"/>
    </cofactor>
</comment>
<dbReference type="GO" id="GO:0006183">
    <property type="term" value="P:GTP biosynthetic process"/>
    <property type="evidence" value="ECO:0007669"/>
    <property type="project" value="UniProtKB-UniRule"/>
</dbReference>
<evidence type="ECO:0000256" key="1">
    <source>
        <dbReference type="ARBA" id="ARBA00008142"/>
    </source>
</evidence>
<evidence type="ECO:0000256" key="13">
    <source>
        <dbReference type="HAMAP-Rule" id="MF_00451"/>
    </source>
</evidence>
<dbReference type="SUPFAM" id="SSF54919">
    <property type="entry name" value="Nucleoside diphosphate kinase, NDK"/>
    <property type="match status" value="1"/>
</dbReference>
<evidence type="ECO:0000256" key="15">
    <source>
        <dbReference type="RuleBase" id="RU004011"/>
    </source>
</evidence>
<comment type="subunit">
    <text evidence="13">Homotetramer.</text>
</comment>
<dbReference type="CDD" id="cd04413">
    <property type="entry name" value="NDPk_I"/>
    <property type="match status" value="1"/>
</dbReference>
<reference evidence="18" key="1">
    <citation type="submission" date="2020-07" db="EMBL/GenBank/DDBJ databases">
        <title>Huge and variable diversity of episymbiotic CPR bacteria and DPANN archaea in groundwater ecosystems.</title>
        <authorList>
            <person name="He C.Y."/>
            <person name="Keren R."/>
            <person name="Whittaker M."/>
            <person name="Farag I.F."/>
            <person name="Doudna J."/>
            <person name="Cate J.H.D."/>
            <person name="Banfield J.F."/>
        </authorList>
    </citation>
    <scope>NUCLEOTIDE SEQUENCE</scope>
    <source>
        <strain evidence="18">NC_groundwater_1482_Ag_S-0.65um_47_24</strain>
    </source>
</reference>
<evidence type="ECO:0000256" key="9">
    <source>
        <dbReference type="ARBA" id="ARBA00022777"/>
    </source>
</evidence>
<feature type="binding site" evidence="13 14">
    <location>
        <position position="9"/>
    </location>
    <ligand>
        <name>ATP</name>
        <dbReference type="ChEBI" id="CHEBI:30616"/>
    </ligand>
</feature>
<evidence type="ECO:0000256" key="3">
    <source>
        <dbReference type="ARBA" id="ARBA00017632"/>
    </source>
</evidence>
<dbReference type="InterPro" id="IPR001564">
    <property type="entry name" value="Nucleoside_diP_kinase"/>
</dbReference>
<dbReference type="GO" id="GO:0006228">
    <property type="term" value="P:UTP biosynthetic process"/>
    <property type="evidence" value="ECO:0007669"/>
    <property type="project" value="UniProtKB-UniRule"/>
</dbReference>
<dbReference type="GO" id="GO:0046872">
    <property type="term" value="F:metal ion binding"/>
    <property type="evidence" value="ECO:0007669"/>
    <property type="project" value="UniProtKB-KW"/>
</dbReference>
<dbReference type="FunFam" id="3.30.70.141:FF:000003">
    <property type="entry name" value="Nucleoside diphosphate kinase"/>
    <property type="match status" value="1"/>
</dbReference>
<evidence type="ECO:0000313" key="19">
    <source>
        <dbReference type="Proteomes" id="UP000772181"/>
    </source>
</evidence>